<dbReference type="EMBL" id="SEKV01000718">
    <property type="protein sequence ID" value="TFY54267.1"/>
    <property type="molecule type" value="Genomic_DNA"/>
</dbReference>
<gene>
    <name evidence="3" type="ORF">EVJ58_g8963</name>
</gene>
<sequence length="460" mass="50270">MPSYSAARYLEDFEASSSHASSSKLMLDDVCQQQLTWSNPPYEQEELSEEDPWFDYKAWDAGSEPRYEQGRLPDLEHSSPLAAAGQDVAAMISCATGLPSPPLTVQSSPFSLPPVRESPPRTAGQLDASPLTFDVRGLPSPPLSSLDAGTPRSGNAVPLESPASSAAQDSRHASSSRHAQDMLPQLSPGSAGRWLPDVAPLLFTSGPSLVIPYDRAAYETSLQVPNALPAVLPSPFTIPVAGEASLTVLSWPAATEPQMGGKRKRDASDVGASSSAQRRSRGPRAPQTTSQARHIHGQREVMTCKCGEKGTSQELWDHVREKHGIEPLPVPAPREFRCGWMDCEYRAPNKDMAAHWNIAHKGHPADYVWAIEEGKAVRFHCRVCPDGQTSTVANGELVRHLKTVHWSLKKWCDNCGKWCRADVFDTAKRDHRRDCLKELMNSAKFAPSVDSEPCPLPTLE</sequence>
<feature type="compositionally biased region" description="Low complexity" evidence="1">
    <location>
        <begin position="271"/>
        <end position="287"/>
    </location>
</feature>
<evidence type="ECO:0000256" key="1">
    <source>
        <dbReference type="SAM" id="MobiDB-lite"/>
    </source>
</evidence>
<evidence type="ECO:0000259" key="2">
    <source>
        <dbReference type="SMART" id="SM00355"/>
    </source>
</evidence>
<feature type="region of interest" description="Disordered" evidence="1">
    <location>
        <begin position="105"/>
        <end position="188"/>
    </location>
</feature>
<dbReference type="InterPro" id="IPR013087">
    <property type="entry name" value="Znf_C2H2_type"/>
</dbReference>
<protein>
    <recommendedName>
        <fullName evidence="2">C2H2-type domain-containing protein</fullName>
    </recommendedName>
</protein>
<feature type="region of interest" description="Disordered" evidence="1">
    <location>
        <begin position="255"/>
        <end position="295"/>
    </location>
</feature>
<organism evidence="3 4">
    <name type="scientific">Rhodofomes roseus</name>
    <dbReference type="NCBI Taxonomy" id="34475"/>
    <lineage>
        <taxon>Eukaryota</taxon>
        <taxon>Fungi</taxon>
        <taxon>Dikarya</taxon>
        <taxon>Basidiomycota</taxon>
        <taxon>Agaricomycotina</taxon>
        <taxon>Agaricomycetes</taxon>
        <taxon>Polyporales</taxon>
        <taxon>Rhodofomes</taxon>
    </lineage>
</organism>
<comment type="caution">
    <text evidence="3">The sequence shown here is derived from an EMBL/GenBank/DDBJ whole genome shotgun (WGS) entry which is preliminary data.</text>
</comment>
<name>A0A4Y9XY05_9APHY</name>
<evidence type="ECO:0000313" key="4">
    <source>
        <dbReference type="Proteomes" id="UP000298390"/>
    </source>
</evidence>
<dbReference type="SMART" id="SM00355">
    <property type="entry name" value="ZnF_C2H2"/>
    <property type="match status" value="2"/>
</dbReference>
<reference evidence="3 4" key="1">
    <citation type="submission" date="2019-01" db="EMBL/GenBank/DDBJ databases">
        <title>Genome sequencing of the rare red list fungi Fomitopsis rosea.</title>
        <authorList>
            <person name="Buettner E."/>
            <person name="Kellner H."/>
        </authorList>
    </citation>
    <scope>NUCLEOTIDE SEQUENCE [LARGE SCALE GENOMIC DNA]</scope>
    <source>
        <strain evidence="3 4">DSM 105464</strain>
    </source>
</reference>
<feature type="domain" description="C2H2-type" evidence="2">
    <location>
        <begin position="379"/>
        <end position="405"/>
    </location>
</feature>
<accession>A0A4Y9XY05</accession>
<evidence type="ECO:0000313" key="3">
    <source>
        <dbReference type="EMBL" id="TFY54267.1"/>
    </source>
</evidence>
<dbReference type="AlphaFoldDB" id="A0A4Y9XY05"/>
<dbReference type="Proteomes" id="UP000298390">
    <property type="component" value="Unassembled WGS sequence"/>
</dbReference>
<feature type="domain" description="C2H2-type" evidence="2">
    <location>
        <begin position="336"/>
        <end position="360"/>
    </location>
</feature>
<proteinExistence type="predicted"/>